<dbReference type="EMBL" id="SJPQ01000002">
    <property type="protein sequence ID" value="TWT88221.1"/>
    <property type="molecule type" value="Genomic_DNA"/>
</dbReference>
<accession>A0A5C5ZMZ5</accession>
<dbReference type="AlphaFoldDB" id="A0A5C5ZMZ5"/>
<dbReference type="RefSeq" id="WP_146399094.1">
    <property type="nucleotide sequence ID" value="NZ_SJPQ01000002.1"/>
</dbReference>
<keyword evidence="4" id="KW-1185">Reference proteome</keyword>
<organism evidence="3 4">
    <name type="scientific">Pseudobythopirellula maris</name>
    <dbReference type="NCBI Taxonomy" id="2527991"/>
    <lineage>
        <taxon>Bacteria</taxon>
        <taxon>Pseudomonadati</taxon>
        <taxon>Planctomycetota</taxon>
        <taxon>Planctomycetia</taxon>
        <taxon>Pirellulales</taxon>
        <taxon>Lacipirellulaceae</taxon>
        <taxon>Pseudobythopirellula</taxon>
    </lineage>
</organism>
<evidence type="ECO:0000256" key="1">
    <source>
        <dbReference type="SAM" id="MobiDB-lite"/>
    </source>
</evidence>
<gene>
    <name evidence="3" type="ORF">Mal64_17000</name>
</gene>
<proteinExistence type="predicted"/>
<dbReference type="Proteomes" id="UP000315440">
    <property type="component" value="Unassembled WGS sequence"/>
</dbReference>
<evidence type="ECO:0000259" key="2">
    <source>
        <dbReference type="Pfam" id="PF10135"/>
    </source>
</evidence>
<dbReference type="Pfam" id="PF10135">
    <property type="entry name" value="Rod-binding"/>
    <property type="match status" value="1"/>
</dbReference>
<protein>
    <submittedName>
        <fullName evidence="3">Rod binding protein</fullName>
    </submittedName>
</protein>
<name>A0A5C5ZMZ5_9BACT</name>
<evidence type="ECO:0000313" key="3">
    <source>
        <dbReference type="EMBL" id="TWT88221.1"/>
    </source>
</evidence>
<comment type="caution">
    <text evidence="3">The sequence shown here is derived from an EMBL/GenBank/DDBJ whole genome shotgun (WGS) entry which is preliminary data.</text>
</comment>
<evidence type="ECO:0000313" key="4">
    <source>
        <dbReference type="Proteomes" id="UP000315440"/>
    </source>
</evidence>
<dbReference type="OrthoDB" id="280272at2"/>
<sequence length="143" mass="15284">MDAISALKTSSTARLTGAGQQLAGLRSGGGAASDPVAKSRELQATFGEFVGETFFAHMLKASRQTVGEPAYFHGGRAEEAFQGQLDQQLAQVMTAREGAGFAQQMFEQQFPEHAELLKQVDAAQANTAPSDDPLEGLSQLRRR</sequence>
<feature type="domain" description="Flagellar protein FlgJ N-terminal" evidence="2">
    <location>
        <begin position="60"/>
        <end position="108"/>
    </location>
</feature>
<dbReference type="InterPro" id="IPR019301">
    <property type="entry name" value="Flagellar_prot_FlgJ_N"/>
</dbReference>
<feature type="region of interest" description="Disordered" evidence="1">
    <location>
        <begin position="122"/>
        <end position="143"/>
    </location>
</feature>
<reference evidence="3 4" key="1">
    <citation type="submission" date="2019-02" db="EMBL/GenBank/DDBJ databases">
        <title>Deep-cultivation of Planctomycetes and their phenomic and genomic characterization uncovers novel biology.</title>
        <authorList>
            <person name="Wiegand S."/>
            <person name="Jogler M."/>
            <person name="Boedeker C."/>
            <person name="Pinto D."/>
            <person name="Vollmers J."/>
            <person name="Rivas-Marin E."/>
            <person name="Kohn T."/>
            <person name="Peeters S.H."/>
            <person name="Heuer A."/>
            <person name="Rast P."/>
            <person name="Oberbeckmann S."/>
            <person name="Bunk B."/>
            <person name="Jeske O."/>
            <person name="Meyerdierks A."/>
            <person name="Storesund J.E."/>
            <person name="Kallscheuer N."/>
            <person name="Luecker S."/>
            <person name="Lage O.M."/>
            <person name="Pohl T."/>
            <person name="Merkel B.J."/>
            <person name="Hornburger P."/>
            <person name="Mueller R.-W."/>
            <person name="Bruemmer F."/>
            <person name="Labrenz M."/>
            <person name="Spormann A.M."/>
            <person name="Op Den Camp H."/>
            <person name="Overmann J."/>
            <person name="Amann R."/>
            <person name="Jetten M.S.M."/>
            <person name="Mascher T."/>
            <person name="Medema M.H."/>
            <person name="Devos D.P."/>
            <person name="Kaster A.-K."/>
            <person name="Ovreas L."/>
            <person name="Rohde M."/>
            <person name="Galperin M.Y."/>
            <person name="Jogler C."/>
        </authorList>
    </citation>
    <scope>NUCLEOTIDE SEQUENCE [LARGE SCALE GENOMIC DNA]</scope>
    <source>
        <strain evidence="3 4">Mal64</strain>
    </source>
</reference>